<comment type="caution">
    <text evidence="1">The sequence shown here is derived from an EMBL/GenBank/DDBJ whole genome shotgun (WGS) entry which is preliminary data.</text>
</comment>
<sequence length="123" mass="14885">MKFDVCHHENMQWIESLAFYTDELQYFQKLIEEVKSKNTDEELLQEVNTFNQEFSNAKEVIENLLIGIKTQEERFADYAQAQSFLFDEQMELVHERQRSAFETLEKDFVLHKHQFYRLLGKIL</sequence>
<accession>A0ABU5S3N0</accession>
<evidence type="ECO:0000313" key="2">
    <source>
        <dbReference type="Proteomes" id="UP001303899"/>
    </source>
</evidence>
<reference evidence="1 2" key="1">
    <citation type="submission" date="2023-12" db="EMBL/GenBank/DDBJ databases">
        <title>Novel species of the genus Arcicella isolated from rivers.</title>
        <authorList>
            <person name="Lu H."/>
        </authorList>
    </citation>
    <scope>NUCLEOTIDE SEQUENCE [LARGE SCALE GENOMIC DNA]</scope>
    <source>
        <strain evidence="1 2">DC2W</strain>
    </source>
</reference>
<dbReference type="Proteomes" id="UP001303899">
    <property type="component" value="Unassembled WGS sequence"/>
</dbReference>
<dbReference type="EMBL" id="JAYGIL010000009">
    <property type="protein sequence ID" value="MEA5403073.1"/>
    <property type="molecule type" value="Genomic_DNA"/>
</dbReference>
<gene>
    <name evidence="1" type="ORF">VB776_09115</name>
</gene>
<proteinExistence type="predicted"/>
<name>A0ABU5S3N0_9BACT</name>
<evidence type="ECO:0000313" key="1">
    <source>
        <dbReference type="EMBL" id="MEA5403073.1"/>
    </source>
</evidence>
<keyword evidence="2" id="KW-1185">Reference proteome</keyword>
<protein>
    <recommendedName>
        <fullName evidence="3">Oligoendopeptidase F</fullName>
    </recommendedName>
</protein>
<dbReference type="RefSeq" id="WP_323328233.1">
    <property type="nucleotide sequence ID" value="NZ_JAYGIL010000009.1"/>
</dbReference>
<evidence type="ECO:0008006" key="3">
    <source>
        <dbReference type="Google" id="ProtNLM"/>
    </source>
</evidence>
<organism evidence="1 2">
    <name type="scientific">Arcicella gelida</name>
    <dbReference type="NCBI Taxonomy" id="2984195"/>
    <lineage>
        <taxon>Bacteria</taxon>
        <taxon>Pseudomonadati</taxon>
        <taxon>Bacteroidota</taxon>
        <taxon>Cytophagia</taxon>
        <taxon>Cytophagales</taxon>
        <taxon>Flectobacillaceae</taxon>
        <taxon>Arcicella</taxon>
    </lineage>
</organism>